<organism evidence="1 2">
    <name type="scientific">Trifolium pratense</name>
    <name type="common">Red clover</name>
    <dbReference type="NCBI Taxonomy" id="57577"/>
    <lineage>
        <taxon>Eukaryota</taxon>
        <taxon>Viridiplantae</taxon>
        <taxon>Streptophyta</taxon>
        <taxon>Embryophyta</taxon>
        <taxon>Tracheophyta</taxon>
        <taxon>Spermatophyta</taxon>
        <taxon>Magnoliopsida</taxon>
        <taxon>eudicotyledons</taxon>
        <taxon>Gunneridae</taxon>
        <taxon>Pentapetalae</taxon>
        <taxon>rosids</taxon>
        <taxon>fabids</taxon>
        <taxon>Fabales</taxon>
        <taxon>Fabaceae</taxon>
        <taxon>Papilionoideae</taxon>
        <taxon>50 kb inversion clade</taxon>
        <taxon>NPAAA clade</taxon>
        <taxon>Hologalegina</taxon>
        <taxon>IRL clade</taxon>
        <taxon>Trifolieae</taxon>
        <taxon>Trifolium</taxon>
    </lineage>
</organism>
<protein>
    <submittedName>
        <fullName evidence="1">Uncharacterized protein</fullName>
    </submittedName>
</protein>
<proteinExistence type="predicted"/>
<comment type="caution">
    <text evidence="1">The sequence shown here is derived from an EMBL/GenBank/DDBJ whole genome shotgun (WGS) entry which is preliminary data.</text>
</comment>
<gene>
    <name evidence="1" type="ORF">L195_g042661</name>
</gene>
<accession>A0A2K3M710</accession>
<evidence type="ECO:0000313" key="1">
    <source>
        <dbReference type="EMBL" id="PNX86582.1"/>
    </source>
</evidence>
<dbReference type="Proteomes" id="UP000236291">
    <property type="component" value="Unassembled WGS sequence"/>
</dbReference>
<dbReference type="AlphaFoldDB" id="A0A2K3M710"/>
<sequence length="55" mass="5989">MVDVGVKFGGCVEQKLRLFGGNLGIEAMLDDDDDIDEGEVRPLSSVGEFPKDVEF</sequence>
<dbReference type="EMBL" id="ASHM01051578">
    <property type="protein sequence ID" value="PNX86582.1"/>
    <property type="molecule type" value="Genomic_DNA"/>
</dbReference>
<reference evidence="1 2" key="2">
    <citation type="journal article" date="2017" name="Front. Plant Sci.">
        <title>Gene Classification and Mining of Molecular Markers Useful in Red Clover (Trifolium pratense) Breeding.</title>
        <authorList>
            <person name="Istvanek J."/>
            <person name="Dluhosova J."/>
            <person name="Dluhos P."/>
            <person name="Patkova L."/>
            <person name="Nedelnik J."/>
            <person name="Repkova J."/>
        </authorList>
    </citation>
    <scope>NUCLEOTIDE SEQUENCE [LARGE SCALE GENOMIC DNA]</scope>
    <source>
        <strain evidence="2">cv. Tatra</strain>
        <tissue evidence="1">Young leaves</tissue>
    </source>
</reference>
<reference evidence="1 2" key="1">
    <citation type="journal article" date="2014" name="Am. J. Bot.">
        <title>Genome assembly and annotation for red clover (Trifolium pratense; Fabaceae).</title>
        <authorList>
            <person name="Istvanek J."/>
            <person name="Jaros M."/>
            <person name="Krenek A."/>
            <person name="Repkova J."/>
        </authorList>
    </citation>
    <scope>NUCLEOTIDE SEQUENCE [LARGE SCALE GENOMIC DNA]</scope>
    <source>
        <strain evidence="2">cv. Tatra</strain>
        <tissue evidence="1">Young leaves</tissue>
    </source>
</reference>
<name>A0A2K3M710_TRIPR</name>
<evidence type="ECO:0000313" key="2">
    <source>
        <dbReference type="Proteomes" id="UP000236291"/>
    </source>
</evidence>